<dbReference type="InterPro" id="IPR001387">
    <property type="entry name" value="Cro/C1-type_HTH"/>
</dbReference>
<dbReference type="SMART" id="SM00530">
    <property type="entry name" value="HTH_XRE"/>
    <property type="match status" value="1"/>
</dbReference>
<dbReference type="EMBL" id="BK015138">
    <property type="protein sequence ID" value="DAD92515.1"/>
    <property type="molecule type" value="Genomic_DNA"/>
</dbReference>
<evidence type="ECO:0000259" key="5">
    <source>
        <dbReference type="PROSITE" id="PS50943"/>
    </source>
</evidence>
<dbReference type="PANTHER" id="PTHR40661">
    <property type="match status" value="1"/>
</dbReference>
<dbReference type="SUPFAM" id="SSF47413">
    <property type="entry name" value="lambda repressor-like DNA-binding domains"/>
    <property type="match status" value="1"/>
</dbReference>
<name>A0A8S5NEJ3_9CAUD</name>
<accession>A0A8S5NEJ3</accession>
<protein>
    <submittedName>
        <fullName evidence="6">Repressor protein CI</fullName>
    </submittedName>
</protein>
<reference evidence="6" key="1">
    <citation type="journal article" date="2021" name="Proc. Natl. Acad. Sci. U.S.A.">
        <title>A Catalog of Tens of Thousands of Viruses from Human Metagenomes Reveals Hidden Associations with Chronic Diseases.</title>
        <authorList>
            <person name="Tisza M.J."/>
            <person name="Buck C.B."/>
        </authorList>
    </citation>
    <scope>NUCLEOTIDE SEQUENCE</scope>
    <source>
        <strain evidence="6">Ct5Tq8</strain>
    </source>
</reference>
<dbReference type="InterPro" id="IPR010982">
    <property type="entry name" value="Lambda_DNA-bd_dom_sf"/>
</dbReference>
<evidence type="ECO:0000256" key="2">
    <source>
        <dbReference type="ARBA" id="ARBA00023125"/>
    </source>
</evidence>
<feature type="region of interest" description="Disordered" evidence="4">
    <location>
        <begin position="124"/>
        <end position="148"/>
    </location>
</feature>
<dbReference type="CDD" id="cd00093">
    <property type="entry name" value="HTH_XRE"/>
    <property type="match status" value="1"/>
</dbReference>
<keyword evidence="2" id="KW-0238">DNA-binding</keyword>
<keyword evidence="1" id="KW-0805">Transcription regulation</keyword>
<dbReference type="PANTHER" id="PTHR40661:SF1">
    <property type="entry name" value="HTH CRO_C1-TYPE DOMAIN-CONTAINING PROTEIN"/>
    <property type="match status" value="1"/>
</dbReference>
<evidence type="ECO:0000256" key="4">
    <source>
        <dbReference type="SAM" id="MobiDB-lite"/>
    </source>
</evidence>
<feature type="compositionally biased region" description="Basic and acidic residues" evidence="4">
    <location>
        <begin position="132"/>
        <end position="148"/>
    </location>
</feature>
<dbReference type="Pfam" id="PF01381">
    <property type="entry name" value="HTH_3"/>
    <property type="match status" value="1"/>
</dbReference>
<organism evidence="6">
    <name type="scientific">Myoviridae sp. ct5Tq8</name>
    <dbReference type="NCBI Taxonomy" id="2826612"/>
    <lineage>
        <taxon>Viruses</taxon>
        <taxon>Duplodnaviria</taxon>
        <taxon>Heunggongvirae</taxon>
        <taxon>Uroviricota</taxon>
        <taxon>Caudoviricetes</taxon>
    </lineage>
</organism>
<sequence>MGTTSQRILTAMELRGFKQADLVEKTGISKGALSSYISGRYTPKQNNIYLIAKALDVNEAWLIGADVPMERQLDPVLAPAPLPADQKQLNDIYTQLDSSNKKKVITYATNLLSTQRMEYELQAAHNQGATPEQKKHADDIMTDPKEWE</sequence>
<proteinExistence type="predicted"/>
<evidence type="ECO:0000313" key="6">
    <source>
        <dbReference type="EMBL" id="DAD92515.1"/>
    </source>
</evidence>
<dbReference type="Gene3D" id="1.10.260.40">
    <property type="entry name" value="lambda repressor-like DNA-binding domains"/>
    <property type="match status" value="1"/>
</dbReference>
<dbReference type="GO" id="GO:0003677">
    <property type="term" value="F:DNA binding"/>
    <property type="evidence" value="ECO:0007669"/>
    <property type="project" value="UniProtKB-KW"/>
</dbReference>
<keyword evidence="3" id="KW-0804">Transcription</keyword>
<evidence type="ECO:0000256" key="1">
    <source>
        <dbReference type="ARBA" id="ARBA00023015"/>
    </source>
</evidence>
<evidence type="ECO:0000256" key="3">
    <source>
        <dbReference type="ARBA" id="ARBA00023163"/>
    </source>
</evidence>
<dbReference type="PROSITE" id="PS50943">
    <property type="entry name" value="HTH_CROC1"/>
    <property type="match status" value="1"/>
</dbReference>
<feature type="domain" description="HTH cro/C1-type" evidence="5">
    <location>
        <begin position="8"/>
        <end position="62"/>
    </location>
</feature>